<dbReference type="PATRIC" id="fig|1341156.4.peg.85"/>
<evidence type="ECO:0000313" key="2">
    <source>
        <dbReference type="Proteomes" id="UP000021369"/>
    </source>
</evidence>
<gene>
    <name evidence="1" type="ORF">RASY3_01810</name>
</gene>
<comment type="caution">
    <text evidence="1">The sequence shown here is derived from an EMBL/GenBank/DDBJ whole genome shotgun (WGS) entry which is preliminary data.</text>
</comment>
<evidence type="ECO:0000313" key="1">
    <source>
        <dbReference type="EMBL" id="EXM40970.1"/>
    </source>
</evidence>
<proteinExistence type="predicted"/>
<dbReference type="RefSeq" id="WP_037284638.1">
    <property type="nucleotide sequence ID" value="NZ_JEOB01000001.1"/>
</dbReference>
<organism evidence="1 2">
    <name type="scientific">Ruminococcus albus SY3</name>
    <dbReference type="NCBI Taxonomy" id="1341156"/>
    <lineage>
        <taxon>Bacteria</taxon>
        <taxon>Bacillati</taxon>
        <taxon>Bacillota</taxon>
        <taxon>Clostridia</taxon>
        <taxon>Eubacteriales</taxon>
        <taxon>Oscillospiraceae</taxon>
        <taxon>Ruminococcus</taxon>
    </lineage>
</organism>
<dbReference type="EMBL" id="JEOB01000001">
    <property type="protein sequence ID" value="EXM40970.1"/>
    <property type="molecule type" value="Genomic_DNA"/>
</dbReference>
<dbReference type="OrthoDB" id="1822027at2"/>
<reference evidence="1 2" key="1">
    <citation type="submission" date="2013-06" db="EMBL/GenBank/DDBJ databases">
        <title>Rumen cellulosomics: divergent fiber-degrading strategies revealed by comparative genome-wide analysis of six Ruminococcal strains.</title>
        <authorList>
            <person name="Dassa B."/>
            <person name="Borovok I."/>
            <person name="Lamed R."/>
            <person name="Flint H."/>
            <person name="Yeoman C.J."/>
            <person name="White B."/>
            <person name="Bayer E.A."/>
        </authorList>
    </citation>
    <scope>NUCLEOTIDE SEQUENCE [LARGE SCALE GENOMIC DNA]</scope>
    <source>
        <strain evidence="1 2">SY3</strain>
    </source>
</reference>
<name>A0A011WVF2_RUMAL</name>
<protein>
    <submittedName>
        <fullName evidence="1">Uncharacterized protein</fullName>
    </submittedName>
</protein>
<accession>A0A011WVF2</accession>
<sequence>MGGFISDMDQDHKIMILENRVRRLENKLNGGNGMSKILETLIGQDVTLNFAYEELKCRVLDCDEDWIKLLVYGKKKDMTMIRPVYEITKVTLDKDGI</sequence>
<dbReference type="Proteomes" id="UP000021369">
    <property type="component" value="Unassembled WGS sequence"/>
</dbReference>
<dbReference type="AlphaFoldDB" id="A0A011WVF2"/>
<keyword evidence="2" id="KW-1185">Reference proteome</keyword>